<dbReference type="EMBL" id="VCAZ01000018">
    <property type="protein sequence ID" value="TSK67225.1"/>
    <property type="molecule type" value="Genomic_DNA"/>
</dbReference>
<reference evidence="1 2" key="1">
    <citation type="journal article" date="2019" name="Genome Biol. Evol.">
        <title>Whole-Genome Sequencing of the Giant Devil Catfish, Bagarius yarrelli.</title>
        <authorList>
            <person name="Jiang W."/>
            <person name="Lv Y."/>
            <person name="Cheng L."/>
            <person name="Yang K."/>
            <person name="Chao B."/>
            <person name="Wang X."/>
            <person name="Li Y."/>
            <person name="Pan X."/>
            <person name="You X."/>
            <person name="Zhang Y."/>
            <person name="Yang J."/>
            <person name="Li J."/>
            <person name="Zhang X."/>
            <person name="Liu S."/>
            <person name="Sun C."/>
            <person name="Yang J."/>
            <person name="Shi Q."/>
        </authorList>
    </citation>
    <scope>NUCLEOTIDE SEQUENCE [LARGE SCALE GENOMIC DNA]</scope>
    <source>
        <strain evidence="1">JWS20170419001</strain>
        <tissue evidence="1">Muscle</tissue>
    </source>
</reference>
<accession>A0A556TU08</accession>
<keyword evidence="2" id="KW-1185">Reference proteome</keyword>
<proteinExistence type="predicted"/>
<evidence type="ECO:0000313" key="2">
    <source>
        <dbReference type="Proteomes" id="UP000319801"/>
    </source>
</evidence>
<dbReference type="Proteomes" id="UP000319801">
    <property type="component" value="Unassembled WGS sequence"/>
</dbReference>
<evidence type="ECO:0000313" key="1">
    <source>
        <dbReference type="EMBL" id="TSK67225.1"/>
    </source>
</evidence>
<comment type="caution">
    <text evidence="1">The sequence shown here is derived from an EMBL/GenBank/DDBJ whole genome shotgun (WGS) entry which is preliminary data.</text>
</comment>
<protein>
    <submittedName>
        <fullName evidence="1">Uncharacterized protein</fullName>
    </submittedName>
</protein>
<organism evidence="1 2">
    <name type="scientific">Bagarius yarrelli</name>
    <name type="common">Goonch</name>
    <name type="synonym">Bagrus yarrelli</name>
    <dbReference type="NCBI Taxonomy" id="175774"/>
    <lineage>
        <taxon>Eukaryota</taxon>
        <taxon>Metazoa</taxon>
        <taxon>Chordata</taxon>
        <taxon>Craniata</taxon>
        <taxon>Vertebrata</taxon>
        <taxon>Euteleostomi</taxon>
        <taxon>Actinopterygii</taxon>
        <taxon>Neopterygii</taxon>
        <taxon>Teleostei</taxon>
        <taxon>Ostariophysi</taxon>
        <taxon>Siluriformes</taxon>
        <taxon>Sisoridae</taxon>
        <taxon>Sisorinae</taxon>
        <taxon>Bagarius</taxon>
    </lineage>
</organism>
<dbReference type="PROSITE" id="PS51257">
    <property type="entry name" value="PROKAR_LIPOPROTEIN"/>
    <property type="match status" value="1"/>
</dbReference>
<gene>
    <name evidence="1" type="ORF">Baya_5202</name>
</gene>
<dbReference type="AlphaFoldDB" id="A0A556TU08"/>
<sequence>MTESATRVLTPVGSSLEPVGYHILSSSAVSCALQGGASFHPPSAAVRHTHTVSPVSQVRTAILLAEEGGGYMVAAVLRIASIGSDSDDLTGASC</sequence>
<name>A0A556TU08_BAGYA</name>